<evidence type="ECO:0000313" key="3">
    <source>
        <dbReference type="Proteomes" id="UP001205740"/>
    </source>
</evidence>
<feature type="chain" id="PRO_5046074192" evidence="1">
    <location>
        <begin position="25"/>
        <end position="145"/>
    </location>
</feature>
<protein>
    <submittedName>
        <fullName evidence="2">Uncharacterized protein</fullName>
    </submittedName>
</protein>
<evidence type="ECO:0000313" key="2">
    <source>
        <dbReference type="EMBL" id="MCP2160842.1"/>
    </source>
</evidence>
<accession>A0ABT1H244</accession>
<sequence>MSRIRSLLAASAVVLTLGAGLVGAGTAAAAPAPQVITLHPGGNPGQRVDAVIDHGRGTVTVLQRFLLEPSRLTVAWVNLRTGASGTTGLPDRVAPANPLDYPDRGVVLRTGAGPVALVVFGPFPPQTGLIPTPSYILPVPHLLTV</sequence>
<gene>
    <name evidence="2" type="ORF">LX12_002029</name>
</gene>
<organism evidence="2 3">
    <name type="scientific">Williamsia serinedens</name>
    <dbReference type="NCBI Taxonomy" id="391736"/>
    <lineage>
        <taxon>Bacteria</taxon>
        <taxon>Bacillati</taxon>
        <taxon>Actinomycetota</taxon>
        <taxon>Actinomycetes</taxon>
        <taxon>Mycobacteriales</taxon>
        <taxon>Nocardiaceae</taxon>
        <taxon>Williamsia</taxon>
    </lineage>
</organism>
<keyword evidence="1" id="KW-0732">Signal</keyword>
<proteinExistence type="predicted"/>
<dbReference type="EMBL" id="JAMTCG010000003">
    <property type="protein sequence ID" value="MCP2160842.1"/>
    <property type="molecule type" value="Genomic_DNA"/>
</dbReference>
<keyword evidence="3" id="KW-1185">Reference proteome</keyword>
<name>A0ABT1H244_9NOCA</name>
<dbReference type="RefSeq" id="WP_253654403.1">
    <property type="nucleotide sequence ID" value="NZ_BAAAOE010000003.1"/>
</dbReference>
<dbReference type="Proteomes" id="UP001205740">
    <property type="component" value="Unassembled WGS sequence"/>
</dbReference>
<evidence type="ECO:0000256" key="1">
    <source>
        <dbReference type="SAM" id="SignalP"/>
    </source>
</evidence>
<reference evidence="2 3" key="1">
    <citation type="submission" date="2022-06" db="EMBL/GenBank/DDBJ databases">
        <title>Genomic Encyclopedia of Archaeal and Bacterial Type Strains, Phase II (KMG-II): from individual species to whole genera.</title>
        <authorList>
            <person name="Goeker M."/>
        </authorList>
    </citation>
    <scope>NUCLEOTIDE SEQUENCE [LARGE SCALE GENOMIC DNA]</scope>
    <source>
        <strain evidence="2 3">DSM 45037</strain>
    </source>
</reference>
<feature type="signal peptide" evidence="1">
    <location>
        <begin position="1"/>
        <end position="24"/>
    </location>
</feature>
<comment type="caution">
    <text evidence="2">The sequence shown here is derived from an EMBL/GenBank/DDBJ whole genome shotgun (WGS) entry which is preliminary data.</text>
</comment>